<gene>
    <name evidence="2" type="ORF">CPB83DRAFT_833317</name>
</gene>
<proteinExistence type="predicted"/>
<organism evidence="2 3">
    <name type="scientific">Crepidotus variabilis</name>
    <dbReference type="NCBI Taxonomy" id="179855"/>
    <lineage>
        <taxon>Eukaryota</taxon>
        <taxon>Fungi</taxon>
        <taxon>Dikarya</taxon>
        <taxon>Basidiomycota</taxon>
        <taxon>Agaricomycotina</taxon>
        <taxon>Agaricomycetes</taxon>
        <taxon>Agaricomycetidae</taxon>
        <taxon>Agaricales</taxon>
        <taxon>Agaricineae</taxon>
        <taxon>Crepidotaceae</taxon>
        <taxon>Crepidotus</taxon>
    </lineage>
</organism>
<protein>
    <submittedName>
        <fullName evidence="2">Uncharacterized protein</fullName>
    </submittedName>
</protein>
<keyword evidence="1" id="KW-0732">Signal</keyword>
<evidence type="ECO:0000256" key="1">
    <source>
        <dbReference type="SAM" id="SignalP"/>
    </source>
</evidence>
<dbReference type="Proteomes" id="UP000807306">
    <property type="component" value="Unassembled WGS sequence"/>
</dbReference>
<keyword evidence="3" id="KW-1185">Reference proteome</keyword>
<feature type="signal peptide" evidence="1">
    <location>
        <begin position="1"/>
        <end position="19"/>
    </location>
</feature>
<dbReference type="EMBL" id="MU157834">
    <property type="protein sequence ID" value="KAF9531639.1"/>
    <property type="molecule type" value="Genomic_DNA"/>
</dbReference>
<feature type="chain" id="PRO_5040241052" evidence="1">
    <location>
        <begin position="20"/>
        <end position="368"/>
    </location>
</feature>
<dbReference type="AlphaFoldDB" id="A0A9P6EN38"/>
<comment type="caution">
    <text evidence="2">The sequence shown here is derived from an EMBL/GenBank/DDBJ whole genome shotgun (WGS) entry which is preliminary data.</text>
</comment>
<evidence type="ECO:0000313" key="3">
    <source>
        <dbReference type="Proteomes" id="UP000807306"/>
    </source>
</evidence>
<evidence type="ECO:0000313" key="2">
    <source>
        <dbReference type="EMBL" id="KAF9531639.1"/>
    </source>
</evidence>
<sequence length="368" mass="40850">MYLILTAIFLLQVLSVVDRLEAPFPRVLSKSLVVFVLIIVSPNRQRVECATITLDEARACVEEFKLKEMGTNPSKMTLHPPGNVDVSARLNTCRPPALNIRQYPRLPCFMSTDDKTLKSQFTPELLAPYGKTIEGETISSSVQLFRWPGQLEESEYDLEVKRQTLSKRQSNVSGGSGRPSLNISFALTLHCNSPKTETIISWPPSMCRLVALSDPKRNRHQHHCGENPRVVMFNECTSRTTTYPLQGWSSIFSTLRINCPKVYVATSTSEDRSSALGGHNLFLKTHTLTTNSLGLLPRIDVAAQIARSLSRNYASERQTKLVSQRVASPQHAVGAQTLHIGTDFVIILSLNVFGVPLSITCDGSLEII</sequence>
<name>A0A9P6EN38_9AGAR</name>
<reference evidence="2" key="1">
    <citation type="submission" date="2020-11" db="EMBL/GenBank/DDBJ databases">
        <authorList>
            <consortium name="DOE Joint Genome Institute"/>
            <person name="Ahrendt S."/>
            <person name="Riley R."/>
            <person name="Andreopoulos W."/>
            <person name="Labutti K."/>
            <person name="Pangilinan J."/>
            <person name="Ruiz-Duenas F.J."/>
            <person name="Barrasa J.M."/>
            <person name="Sanchez-Garcia M."/>
            <person name="Camarero S."/>
            <person name="Miyauchi S."/>
            <person name="Serrano A."/>
            <person name="Linde D."/>
            <person name="Babiker R."/>
            <person name="Drula E."/>
            <person name="Ayuso-Fernandez I."/>
            <person name="Pacheco R."/>
            <person name="Padilla G."/>
            <person name="Ferreira P."/>
            <person name="Barriuso J."/>
            <person name="Kellner H."/>
            <person name="Castanera R."/>
            <person name="Alfaro M."/>
            <person name="Ramirez L."/>
            <person name="Pisabarro A.G."/>
            <person name="Kuo A."/>
            <person name="Tritt A."/>
            <person name="Lipzen A."/>
            <person name="He G."/>
            <person name="Yan M."/>
            <person name="Ng V."/>
            <person name="Cullen D."/>
            <person name="Martin F."/>
            <person name="Rosso M.-N."/>
            <person name="Henrissat B."/>
            <person name="Hibbett D."/>
            <person name="Martinez A.T."/>
            <person name="Grigoriev I.V."/>
        </authorList>
    </citation>
    <scope>NUCLEOTIDE SEQUENCE</scope>
    <source>
        <strain evidence="2">CBS 506.95</strain>
    </source>
</reference>
<accession>A0A9P6EN38</accession>